<evidence type="ECO:0000313" key="2">
    <source>
        <dbReference type="Proteomes" id="UP001064048"/>
    </source>
</evidence>
<protein>
    <submittedName>
        <fullName evidence="1">Uncharacterized protein</fullName>
    </submittedName>
</protein>
<dbReference type="EMBL" id="CM046103">
    <property type="protein sequence ID" value="KAI8427280.1"/>
    <property type="molecule type" value="Genomic_DNA"/>
</dbReference>
<comment type="caution">
    <text evidence="1">The sequence shown here is derived from an EMBL/GenBank/DDBJ whole genome shotgun (WGS) entry which is preliminary data.</text>
</comment>
<proteinExistence type="predicted"/>
<gene>
    <name evidence="1" type="ORF">MSG28_001867</name>
</gene>
<keyword evidence="2" id="KW-1185">Reference proteome</keyword>
<dbReference type="Proteomes" id="UP001064048">
    <property type="component" value="Chromosome 3"/>
</dbReference>
<name>A0ACC0JSX6_CHOFU</name>
<reference evidence="1 2" key="1">
    <citation type="journal article" date="2022" name="Genome Biol. Evol.">
        <title>The Spruce Budworm Genome: Reconstructing the Evolutionary History of Antifreeze Proteins.</title>
        <authorList>
            <person name="Beliveau C."/>
            <person name="Gagne P."/>
            <person name="Picq S."/>
            <person name="Vernygora O."/>
            <person name="Keeling C.I."/>
            <person name="Pinkney K."/>
            <person name="Doucet D."/>
            <person name="Wen F."/>
            <person name="Johnston J.S."/>
            <person name="Maaroufi H."/>
            <person name="Boyle B."/>
            <person name="Laroche J."/>
            <person name="Dewar K."/>
            <person name="Juretic N."/>
            <person name="Blackburn G."/>
            <person name="Nisole A."/>
            <person name="Brunet B."/>
            <person name="Brandao M."/>
            <person name="Lumley L."/>
            <person name="Duan J."/>
            <person name="Quan G."/>
            <person name="Lucarotti C.J."/>
            <person name="Roe A.D."/>
            <person name="Sperling F.A.H."/>
            <person name="Levesque R.C."/>
            <person name="Cusson M."/>
        </authorList>
    </citation>
    <scope>NUCLEOTIDE SEQUENCE [LARGE SCALE GENOMIC DNA]</scope>
    <source>
        <strain evidence="1">Glfc:IPQL:Cfum</strain>
    </source>
</reference>
<organism evidence="1 2">
    <name type="scientific">Choristoneura fumiferana</name>
    <name type="common">Spruce budworm moth</name>
    <name type="synonym">Archips fumiferana</name>
    <dbReference type="NCBI Taxonomy" id="7141"/>
    <lineage>
        <taxon>Eukaryota</taxon>
        <taxon>Metazoa</taxon>
        <taxon>Ecdysozoa</taxon>
        <taxon>Arthropoda</taxon>
        <taxon>Hexapoda</taxon>
        <taxon>Insecta</taxon>
        <taxon>Pterygota</taxon>
        <taxon>Neoptera</taxon>
        <taxon>Endopterygota</taxon>
        <taxon>Lepidoptera</taxon>
        <taxon>Glossata</taxon>
        <taxon>Ditrysia</taxon>
        <taxon>Tortricoidea</taxon>
        <taxon>Tortricidae</taxon>
        <taxon>Tortricinae</taxon>
        <taxon>Choristoneura</taxon>
    </lineage>
</organism>
<accession>A0ACC0JSX6</accession>
<sequence>MSPLARSLLALAAAALLHGACAIPDPHCTTASGGWDGDFDIHVLDFHLDQSDSLTDLPSDRCPWYADQVGVVVRACDPYGAAPLLELQDGGRRVHVTCSWTDGQQCPDGIDVSVQQNCR</sequence>
<evidence type="ECO:0000313" key="1">
    <source>
        <dbReference type="EMBL" id="KAI8427280.1"/>
    </source>
</evidence>